<keyword evidence="12" id="KW-0479">Metal-binding</keyword>
<feature type="transmembrane region" description="Helical" evidence="12">
    <location>
        <begin position="7"/>
        <end position="26"/>
    </location>
</feature>
<evidence type="ECO:0000256" key="5">
    <source>
        <dbReference type="ARBA" id="ARBA00022989"/>
    </source>
</evidence>
<dbReference type="EMBL" id="SSGG01000083">
    <property type="protein sequence ID" value="TXI36608.1"/>
    <property type="molecule type" value="Genomic_DNA"/>
</dbReference>
<reference evidence="13 14" key="1">
    <citation type="submission" date="2018-09" db="EMBL/GenBank/DDBJ databases">
        <title>Metagenome Assembled Genomes from an Advanced Water Purification Facility.</title>
        <authorList>
            <person name="Stamps B.W."/>
            <person name="Spear J.R."/>
        </authorList>
    </citation>
    <scope>NUCLEOTIDE SEQUENCE [LARGE SCALE GENOMIC DNA]</scope>
    <source>
        <strain evidence="13">Bin_42_2</strain>
    </source>
</reference>
<dbReference type="HAMAP" id="MF_00454">
    <property type="entry name" value="FluC"/>
    <property type="match status" value="1"/>
</dbReference>
<dbReference type="Proteomes" id="UP000321374">
    <property type="component" value="Unassembled WGS sequence"/>
</dbReference>
<keyword evidence="8 12" id="KW-0472">Membrane</keyword>
<dbReference type="GO" id="GO:0046872">
    <property type="term" value="F:metal ion binding"/>
    <property type="evidence" value="ECO:0007669"/>
    <property type="project" value="UniProtKB-KW"/>
</dbReference>
<keyword evidence="12" id="KW-0813">Transport</keyword>
<evidence type="ECO:0000256" key="12">
    <source>
        <dbReference type="HAMAP-Rule" id="MF_00454"/>
    </source>
</evidence>
<keyword evidence="3" id="KW-0997">Cell inner membrane</keyword>
<comment type="function">
    <text evidence="12">Fluoride-specific ion channel. Important for reducing fluoride concentration in the cell, thus reducing its toxicity.</text>
</comment>
<keyword evidence="6 12" id="KW-0915">Sodium</keyword>
<keyword evidence="9 12" id="KW-0407">Ion channel</keyword>
<comment type="catalytic activity">
    <reaction evidence="11">
        <text>fluoride(in) = fluoride(out)</text>
        <dbReference type="Rhea" id="RHEA:76159"/>
        <dbReference type="ChEBI" id="CHEBI:17051"/>
    </reaction>
    <physiologicalReaction direction="left-to-right" evidence="11">
        <dbReference type="Rhea" id="RHEA:76160"/>
    </physiologicalReaction>
</comment>
<dbReference type="GO" id="GO:0005886">
    <property type="term" value="C:plasma membrane"/>
    <property type="evidence" value="ECO:0007669"/>
    <property type="project" value="UniProtKB-SubCell"/>
</dbReference>
<evidence type="ECO:0000256" key="1">
    <source>
        <dbReference type="ARBA" id="ARBA00004651"/>
    </source>
</evidence>
<comment type="similarity">
    <text evidence="10 12">Belongs to the fluoride channel Fluc/FEX (TC 1.A.43) family.</text>
</comment>
<organism evidence="13 14">
    <name type="scientific">Methylophilus methylotrophus</name>
    <name type="common">Bacterium W3A1</name>
    <dbReference type="NCBI Taxonomy" id="17"/>
    <lineage>
        <taxon>Bacteria</taxon>
        <taxon>Pseudomonadati</taxon>
        <taxon>Pseudomonadota</taxon>
        <taxon>Betaproteobacteria</taxon>
        <taxon>Nitrosomonadales</taxon>
        <taxon>Methylophilaceae</taxon>
        <taxon>Methylophilus</taxon>
    </lineage>
</organism>
<feature type="binding site" evidence="12">
    <location>
        <position position="79"/>
    </location>
    <ligand>
        <name>Na(+)</name>
        <dbReference type="ChEBI" id="CHEBI:29101"/>
        <note>structural</note>
    </ligand>
</feature>
<comment type="activity regulation">
    <text evidence="12">Na(+) is not transported, but it plays an essential structural role and its presence is essential for fluoride channel function.</text>
</comment>
<dbReference type="PROSITE" id="PS51257">
    <property type="entry name" value="PROKAR_LIPOPROTEIN"/>
    <property type="match status" value="1"/>
</dbReference>
<dbReference type="InterPro" id="IPR003691">
    <property type="entry name" value="FluC"/>
</dbReference>
<evidence type="ECO:0000256" key="10">
    <source>
        <dbReference type="ARBA" id="ARBA00035120"/>
    </source>
</evidence>
<protein>
    <recommendedName>
        <fullName evidence="12">Fluoride-specific ion channel FluC</fullName>
    </recommendedName>
</protein>
<dbReference type="PANTHER" id="PTHR28259">
    <property type="entry name" value="FLUORIDE EXPORT PROTEIN 1-RELATED"/>
    <property type="match status" value="1"/>
</dbReference>
<feature type="transmembrane region" description="Helical" evidence="12">
    <location>
        <begin position="71"/>
        <end position="95"/>
    </location>
</feature>
<feature type="transmembrane region" description="Helical" evidence="12">
    <location>
        <begin position="107"/>
        <end position="128"/>
    </location>
</feature>
<keyword evidence="4 12" id="KW-0812">Transmembrane</keyword>
<dbReference type="GO" id="GO:0062054">
    <property type="term" value="F:fluoride channel activity"/>
    <property type="evidence" value="ECO:0007669"/>
    <property type="project" value="UniProtKB-UniRule"/>
</dbReference>
<feature type="binding site" evidence="12">
    <location>
        <position position="82"/>
    </location>
    <ligand>
        <name>Na(+)</name>
        <dbReference type="ChEBI" id="CHEBI:29101"/>
        <note>structural</note>
    </ligand>
</feature>
<keyword evidence="5 12" id="KW-1133">Transmembrane helix</keyword>
<evidence type="ECO:0000256" key="3">
    <source>
        <dbReference type="ARBA" id="ARBA00022519"/>
    </source>
</evidence>
<keyword evidence="7 12" id="KW-0406">Ion transport</keyword>
<evidence type="ECO:0000256" key="8">
    <source>
        <dbReference type="ARBA" id="ARBA00023136"/>
    </source>
</evidence>
<dbReference type="AlphaFoldDB" id="A0A5C7WJ04"/>
<evidence type="ECO:0000313" key="13">
    <source>
        <dbReference type="EMBL" id="TXI36608.1"/>
    </source>
</evidence>
<evidence type="ECO:0000256" key="7">
    <source>
        <dbReference type="ARBA" id="ARBA00023065"/>
    </source>
</evidence>
<evidence type="ECO:0000256" key="6">
    <source>
        <dbReference type="ARBA" id="ARBA00023053"/>
    </source>
</evidence>
<sequence length="129" mass="13753">MRSQALGQLSAIMIGGAVGCVIRWFFGFKLNSFFPSLPPGTLVVNLLGAFIIGAAMAYFMRNPQLDPAWKLLIVTGLCGGLTTFSTFSVEVFTLLQAGNYSWALGSVLVHVAGSLLMTAAGFYLITLLI</sequence>
<evidence type="ECO:0000256" key="2">
    <source>
        <dbReference type="ARBA" id="ARBA00022475"/>
    </source>
</evidence>
<dbReference type="PANTHER" id="PTHR28259:SF1">
    <property type="entry name" value="FLUORIDE EXPORT PROTEIN 1-RELATED"/>
    <property type="match status" value="1"/>
</dbReference>
<gene>
    <name evidence="12 13" type="primary">crcB</name>
    <name evidence="12" type="synonym">fluC</name>
    <name evidence="13" type="ORF">E6Q51_05250</name>
</gene>
<dbReference type="GO" id="GO:0140114">
    <property type="term" value="P:cellular detoxification of fluoride"/>
    <property type="evidence" value="ECO:0007669"/>
    <property type="project" value="UniProtKB-UniRule"/>
</dbReference>
<proteinExistence type="inferred from homology"/>
<dbReference type="NCBIfam" id="TIGR00494">
    <property type="entry name" value="crcB"/>
    <property type="match status" value="1"/>
</dbReference>
<evidence type="ECO:0000313" key="14">
    <source>
        <dbReference type="Proteomes" id="UP000321374"/>
    </source>
</evidence>
<feature type="transmembrane region" description="Helical" evidence="12">
    <location>
        <begin position="38"/>
        <end position="59"/>
    </location>
</feature>
<evidence type="ECO:0000256" key="11">
    <source>
        <dbReference type="ARBA" id="ARBA00035585"/>
    </source>
</evidence>
<keyword evidence="2 12" id="KW-1003">Cell membrane</keyword>
<dbReference type="NCBIfam" id="NF010792">
    <property type="entry name" value="PRK14196.1"/>
    <property type="match status" value="1"/>
</dbReference>
<name>A0A5C7WJ04_METME</name>
<evidence type="ECO:0000256" key="4">
    <source>
        <dbReference type="ARBA" id="ARBA00022692"/>
    </source>
</evidence>
<comment type="subcellular location">
    <subcellularLocation>
        <location evidence="1 12">Cell membrane</location>
        <topology evidence="1 12">Multi-pass membrane protein</topology>
    </subcellularLocation>
</comment>
<evidence type="ECO:0000256" key="9">
    <source>
        <dbReference type="ARBA" id="ARBA00023303"/>
    </source>
</evidence>
<accession>A0A5C7WJ04</accession>
<dbReference type="Pfam" id="PF02537">
    <property type="entry name" value="CRCB"/>
    <property type="match status" value="1"/>
</dbReference>
<comment type="caution">
    <text evidence="13">The sequence shown here is derived from an EMBL/GenBank/DDBJ whole genome shotgun (WGS) entry which is preliminary data.</text>
</comment>